<dbReference type="FunCoup" id="A0A078A3F3">
    <property type="interactions" value="42"/>
</dbReference>
<keyword evidence="12" id="KW-0862">Zinc</keyword>
<feature type="domain" description="Adenosine deaminase" evidence="14">
    <location>
        <begin position="161"/>
        <end position="455"/>
    </location>
</feature>
<dbReference type="EC" id="3.5.4.4" evidence="5"/>
<keyword evidence="8" id="KW-0479">Metal-binding</keyword>
<evidence type="ECO:0000256" key="2">
    <source>
        <dbReference type="ARBA" id="ARBA00004613"/>
    </source>
</evidence>
<dbReference type="SUPFAM" id="SSF51556">
    <property type="entry name" value="Metallo-dependent hydrolases"/>
    <property type="match status" value="1"/>
</dbReference>
<proteinExistence type="inferred from homology"/>
<dbReference type="InterPro" id="IPR006330">
    <property type="entry name" value="Ado/ade_deaminase"/>
</dbReference>
<evidence type="ECO:0000313" key="15">
    <source>
        <dbReference type="EMBL" id="CDW76707.1"/>
    </source>
</evidence>
<evidence type="ECO:0000256" key="4">
    <source>
        <dbReference type="ARBA" id="ARBA00006083"/>
    </source>
</evidence>
<protein>
    <recommendedName>
        <fullName evidence="6">Adenosine deaminase</fullName>
        <ecNumber evidence="5">3.5.4.4</ecNumber>
    </recommendedName>
</protein>
<comment type="catalytic activity">
    <reaction evidence="13">
        <text>adenosine + H2O + H(+) = inosine + NH4(+)</text>
        <dbReference type="Rhea" id="RHEA:24408"/>
        <dbReference type="ChEBI" id="CHEBI:15377"/>
        <dbReference type="ChEBI" id="CHEBI:15378"/>
        <dbReference type="ChEBI" id="CHEBI:16335"/>
        <dbReference type="ChEBI" id="CHEBI:17596"/>
        <dbReference type="ChEBI" id="CHEBI:28938"/>
        <dbReference type="EC" id="3.5.4.4"/>
    </reaction>
</comment>
<comment type="cofactor">
    <cofactor evidence="1">
        <name>Zn(2+)</name>
        <dbReference type="ChEBI" id="CHEBI:29105"/>
    </cofactor>
</comment>
<evidence type="ECO:0000256" key="11">
    <source>
        <dbReference type="ARBA" id="ARBA00022801"/>
    </source>
</evidence>
<dbReference type="InterPro" id="IPR032466">
    <property type="entry name" value="Metal_Hydrolase"/>
</dbReference>
<evidence type="ECO:0000259" key="14">
    <source>
        <dbReference type="Pfam" id="PF00962"/>
    </source>
</evidence>
<dbReference type="InterPro" id="IPR001365">
    <property type="entry name" value="A_deaminase_dom"/>
</dbReference>
<evidence type="ECO:0000256" key="1">
    <source>
        <dbReference type="ARBA" id="ARBA00001947"/>
    </source>
</evidence>
<accession>A0A078A3F3</accession>
<keyword evidence="11" id="KW-0378">Hydrolase</keyword>
<dbReference type="Pfam" id="PF00962">
    <property type="entry name" value="A_deaminase"/>
    <property type="match status" value="1"/>
</dbReference>
<dbReference type="PROSITE" id="PS00485">
    <property type="entry name" value="A_DEAMINASE"/>
    <property type="match status" value="1"/>
</dbReference>
<evidence type="ECO:0000256" key="13">
    <source>
        <dbReference type="ARBA" id="ARBA00047764"/>
    </source>
</evidence>
<dbReference type="InParanoid" id="A0A078A3F3"/>
<dbReference type="FunFam" id="3.20.20.140:FF:000017">
    <property type="entry name" value="Adenosine deaminase 2"/>
    <property type="match status" value="1"/>
</dbReference>
<dbReference type="AlphaFoldDB" id="A0A078A3F3"/>
<dbReference type="Proteomes" id="UP000039865">
    <property type="component" value="Unassembled WGS sequence"/>
</dbReference>
<dbReference type="OMA" id="SMKQCIE"/>
<dbReference type="GO" id="GO:0009168">
    <property type="term" value="P:purine ribonucleoside monophosphate biosynthetic process"/>
    <property type="evidence" value="ECO:0007669"/>
    <property type="project" value="InterPro"/>
</dbReference>
<evidence type="ECO:0000256" key="7">
    <source>
        <dbReference type="ARBA" id="ARBA00022525"/>
    </source>
</evidence>
<evidence type="ECO:0000256" key="10">
    <source>
        <dbReference type="ARBA" id="ARBA00022729"/>
    </source>
</evidence>
<evidence type="ECO:0000256" key="6">
    <source>
        <dbReference type="ARBA" id="ARBA00018099"/>
    </source>
</evidence>
<keyword evidence="9" id="KW-0660">Purine salvage</keyword>
<dbReference type="PANTHER" id="PTHR11409">
    <property type="entry name" value="ADENOSINE DEAMINASE"/>
    <property type="match status" value="1"/>
</dbReference>
<evidence type="ECO:0000256" key="5">
    <source>
        <dbReference type="ARBA" id="ARBA00012784"/>
    </source>
</evidence>
<dbReference type="InterPro" id="IPR006650">
    <property type="entry name" value="A/AMP_deam_AS"/>
</dbReference>
<dbReference type="UniPathway" id="UPA00606"/>
<evidence type="ECO:0000256" key="3">
    <source>
        <dbReference type="ARBA" id="ARBA00005058"/>
    </source>
</evidence>
<comment type="subcellular location">
    <subcellularLocation>
        <location evidence="2">Secreted</location>
    </subcellularLocation>
</comment>
<comment type="similarity">
    <text evidence="4">Belongs to the metallo-dependent hydrolases superfamily. Adenosine and AMP deaminases family. ADGF subfamily.</text>
</comment>
<sequence length="472" mass="55477">MRQYKQKRQQILDLEAKMHFSYDMGETLTEDDRLVDQILNKIRNKYKNDQINIIIHDFFKNQKTLKDSELYSILDIMPKGGLHHLHTTAAPSVDFYIQLTYNEAVYFNEREKLFKVSPKGLDEDGYIKCTELRRFSASAEEFDQKLRNYIRMTPEECASKESHEIWTHFQHKFTLINDLGKYKDFFKLILHEVLQKCAAQNIFVVELRHIFGMLFDDDRNPVSLEEEIKLIDDQVKHIQQDIPYFRLKLIITGLKIVGKQHIRKMIANIIEGEKYSNLIAGFDLVNEEDFSPPILEFLTDIMEGKNLDKKSKMPCFFHCGETHDRTNQNVYDALLLNSKRIGHGFQLFLHPHLQQQVKQKDICIEVCPISNLLLGYTTDLRIHPVRFMLHRGLQASISSDDPGFFGYEGVTLDYVYAFLAWDLDIKDLKKLSLNGIIYSSLDKEHKDYLISDVFEKKWKEFIEIVLEKFQGA</sequence>
<evidence type="ECO:0000256" key="9">
    <source>
        <dbReference type="ARBA" id="ARBA00022726"/>
    </source>
</evidence>
<evidence type="ECO:0000256" key="8">
    <source>
        <dbReference type="ARBA" id="ARBA00022723"/>
    </source>
</evidence>
<keyword evidence="7" id="KW-0964">Secreted</keyword>
<dbReference type="GO" id="GO:0046872">
    <property type="term" value="F:metal ion binding"/>
    <property type="evidence" value="ECO:0007669"/>
    <property type="project" value="UniProtKB-KW"/>
</dbReference>
<keyword evidence="16" id="KW-1185">Reference proteome</keyword>
<organism evidence="15 16">
    <name type="scientific">Stylonychia lemnae</name>
    <name type="common">Ciliate</name>
    <dbReference type="NCBI Taxonomy" id="5949"/>
    <lineage>
        <taxon>Eukaryota</taxon>
        <taxon>Sar</taxon>
        <taxon>Alveolata</taxon>
        <taxon>Ciliophora</taxon>
        <taxon>Intramacronucleata</taxon>
        <taxon>Spirotrichea</taxon>
        <taxon>Stichotrichia</taxon>
        <taxon>Sporadotrichida</taxon>
        <taxon>Oxytrichidae</taxon>
        <taxon>Stylonychinae</taxon>
        <taxon>Stylonychia</taxon>
    </lineage>
</organism>
<dbReference type="GO" id="GO:0006166">
    <property type="term" value="P:purine ribonucleoside salvage"/>
    <property type="evidence" value="ECO:0007669"/>
    <property type="project" value="UniProtKB-KW"/>
</dbReference>
<keyword evidence="10" id="KW-0732">Signal</keyword>
<dbReference type="Gene3D" id="3.20.20.140">
    <property type="entry name" value="Metal-dependent hydrolases"/>
    <property type="match status" value="1"/>
</dbReference>
<dbReference type="GO" id="GO:0006154">
    <property type="term" value="P:adenosine catabolic process"/>
    <property type="evidence" value="ECO:0007669"/>
    <property type="project" value="TreeGrafter"/>
</dbReference>
<evidence type="ECO:0000313" key="16">
    <source>
        <dbReference type="Proteomes" id="UP000039865"/>
    </source>
</evidence>
<dbReference type="GO" id="GO:0004000">
    <property type="term" value="F:adenosine deaminase activity"/>
    <property type="evidence" value="ECO:0007669"/>
    <property type="project" value="TreeGrafter"/>
</dbReference>
<reference evidence="15 16" key="1">
    <citation type="submission" date="2014-06" db="EMBL/GenBank/DDBJ databases">
        <authorList>
            <person name="Swart Estienne"/>
        </authorList>
    </citation>
    <scope>NUCLEOTIDE SEQUENCE [LARGE SCALE GENOMIC DNA]</scope>
    <source>
        <strain evidence="15 16">130c</strain>
    </source>
</reference>
<dbReference type="PANTHER" id="PTHR11409:SF39">
    <property type="entry name" value="ADENOSINE DEAMINASE 2"/>
    <property type="match status" value="1"/>
</dbReference>
<gene>
    <name evidence="15" type="primary">Contig13227.g14112</name>
    <name evidence="15" type="ORF">STYLEM_5668</name>
</gene>
<dbReference type="OrthoDB" id="409444at2759"/>
<dbReference type="EMBL" id="CCKQ01005464">
    <property type="protein sequence ID" value="CDW76707.1"/>
    <property type="molecule type" value="Genomic_DNA"/>
</dbReference>
<dbReference type="GO" id="GO:0005576">
    <property type="term" value="C:extracellular region"/>
    <property type="evidence" value="ECO:0007669"/>
    <property type="project" value="UniProtKB-SubCell"/>
</dbReference>
<name>A0A078A3F3_STYLE</name>
<comment type="pathway">
    <text evidence="3">Purine metabolism; purine nucleoside salvage.</text>
</comment>
<dbReference type="GO" id="GO:0046103">
    <property type="term" value="P:inosine biosynthetic process"/>
    <property type="evidence" value="ECO:0007669"/>
    <property type="project" value="TreeGrafter"/>
</dbReference>
<evidence type="ECO:0000256" key="12">
    <source>
        <dbReference type="ARBA" id="ARBA00022833"/>
    </source>
</evidence>